<dbReference type="InterPro" id="IPR038376">
    <property type="entry name" value="ATP_synth_asu_C_sf"/>
</dbReference>
<dbReference type="InterPro" id="IPR005294">
    <property type="entry name" value="ATP_synth_F1_asu"/>
</dbReference>
<dbReference type="PANTHER" id="PTHR48082">
    <property type="entry name" value="ATP SYNTHASE SUBUNIT ALPHA, MITOCHONDRIAL"/>
    <property type="match status" value="1"/>
</dbReference>
<feature type="domain" description="AAA+ ATPase" evidence="2">
    <location>
        <begin position="130"/>
        <end position="376"/>
    </location>
</feature>
<dbReference type="InterPro" id="IPR000194">
    <property type="entry name" value="ATPase_F1/V1/A1_a/bsu_nucl-bd"/>
</dbReference>
<protein>
    <recommendedName>
        <fullName evidence="2">AAA+ ATPase domain-containing protein</fullName>
    </recommendedName>
</protein>
<dbReference type="Pfam" id="PF00006">
    <property type="entry name" value="ATP-synt_ab"/>
    <property type="match status" value="1"/>
</dbReference>
<evidence type="ECO:0000256" key="1">
    <source>
        <dbReference type="ARBA" id="ARBA00008936"/>
    </source>
</evidence>
<dbReference type="InterPro" id="IPR003593">
    <property type="entry name" value="AAA+_ATPase"/>
</dbReference>
<gene>
    <name evidence="3" type="ORF">EVOR1521_LOCUS6193</name>
</gene>
<comment type="caution">
    <text evidence="3">The sequence shown here is derived from an EMBL/GenBank/DDBJ whole genome shotgun (WGS) entry which is preliminary data.</text>
</comment>
<evidence type="ECO:0000313" key="4">
    <source>
        <dbReference type="Proteomes" id="UP001178507"/>
    </source>
</evidence>
<dbReference type="InterPro" id="IPR027417">
    <property type="entry name" value="P-loop_NTPase"/>
</dbReference>
<accession>A0AA36HXV9</accession>
<evidence type="ECO:0000313" key="3">
    <source>
        <dbReference type="EMBL" id="CAJ1377378.1"/>
    </source>
</evidence>
<dbReference type="GO" id="GO:0005524">
    <property type="term" value="F:ATP binding"/>
    <property type="evidence" value="ECO:0007669"/>
    <property type="project" value="InterPro"/>
</dbReference>
<dbReference type="PANTHER" id="PTHR48082:SF2">
    <property type="entry name" value="ATP SYNTHASE SUBUNIT ALPHA, MITOCHONDRIAL"/>
    <property type="match status" value="1"/>
</dbReference>
<dbReference type="Gene3D" id="3.40.50.300">
    <property type="entry name" value="P-loop containing nucleotide triphosphate hydrolases"/>
    <property type="match status" value="1"/>
</dbReference>
<reference evidence="3" key="1">
    <citation type="submission" date="2023-08" db="EMBL/GenBank/DDBJ databases">
        <authorList>
            <person name="Chen Y."/>
            <person name="Shah S."/>
            <person name="Dougan E. K."/>
            <person name="Thang M."/>
            <person name="Chan C."/>
        </authorList>
    </citation>
    <scope>NUCLEOTIDE SEQUENCE</scope>
</reference>
<dbReference type="SUPFAM" id="SSF47917">
    <property type="entry name" value="C-terminal domain of alpha and beta subunits of F1 ATP synthase"/>
    <property type="match status" value="1"/>
</dbReference>
<dbReference type="Gene3D" id="1.20.150.20">
    <property type="entry name" value="ATP synthase alpha/beta chain, C-terminal domain"/>
    <property type="match status" value="1"/>
</dbReference>
<dbReference type="AlphaFoldDB" id="A0AA36HXV9"/>
<keyword evidence="4" id="KW-1185">Reference proteome</keyword>
<evidence type="ECO:0000259" key="2">
    <source>
        <dbReference type="SMART" id="SM00382"/>
    </source>
</evidence>
<sequence>MWTCCKAILRACCCPPLRVPPRPFLSEGPCWSTRAAFGSPCSRWTSAPDFAFLRFRTTASERYWFASPLPGQGDESHKARWIGTEQVALNAQRIVSCVKRPSPLQAERAQLAHGLGTGVMAVDVLAPVGVGQSMLICGPQGTGKSTLAKQVLEHVLTGRNVDKAIRFSCTTAPPVDVALHRSGALEQLAAPALNPEKTAAMLPALFEAVAMAEEVRDLGKHALLVLDTLAPLLDAWDLALQMAEEKGDGNEDTRAAQRRSFFANLLERAANLRRGGALTMLALVETEALAALSVPSAAVSGSKAAESAPSFSLKDFQGRRQSELDRLRRLEERVPLTEQSLQVLGIAPPHRRGGAGKAARELQSLSDGQVILDVQKSHGGYFPAVAPGASFSRFGLGSKSGSETKPRDVRPAALQAVAAHLRTLLALESEAHFRPKSETVDSHQTRQMECVAAALRQPPDAPLLAEEMTALLLAASSGALDPLPLDKASSALFGGARSPLLLHLQEVAPAALGKIREEAQLSQTTLRALEVALRLFVKLKEVEL</sequence>
<dbReference type="SMART" id="SM00382">
    <property type="entry name" value="AAA"/>
    <property type="match status" value="1"/>
</dbReference>
<dbReference type="SUPFAM" id="SSF52540">
    <property type="entry name" value="P-loop containing nucleoside triphosphate hydrolases"/>
    <property type="match status" value="1"/>
</dbReference>
<comment type="similarity">
    <text evidence="1">Belongs to the ATPase alpha/beta chains family.</text>
</comment>
<dbReference type="GO" id="GO:0046933">
    <property type="term" value="F:proton-transporting ATP synthase activity, rotational mechanism"/>
    <property type="evidence" value="ECO:0007669"/>
    <property type="project" value="InterPro"/>
</dbReference>
<dbReference type="GO" id="GO:0043531">
    <property type="term" value="F:ADP binding"/>
    <property type="evidence" value="ECO:0007669"/>
    <property type="project" value="TreeGrafter"/>
</dbReference>
<organism evidence="3 4">
    <name type="scientific">Effrenium voratum</name>
    <dbReference type="NCBI Taxonomy" id="2562239"/>
    <lineage>
        <taxon>Eukaryota</taxon>
        <taxon>Sar</taxon>
        <taxon>Alveolata</taxon>
        <taxon>Dinophyceae</taxon>
        <taxon>Suessiales</taxon>
        <taxon>Symbiodiniaceae</taxon>
        <taxon>Effrenium</taxon>
    </lineage>
</organism>
<proteinExistence type="inferred from homology"/>
<dbReference type="EMBL" id="CAUJNA010000458">
    <property type="protein sequence ID" value="CAJ1377378.1"/>
    <property type="molecule type" value="Genomic_DNA"/>
</dbReference>
<dbReference type="Proteomes" id="UP001178507">
    <property type="component" value="Unassembled WGS sequence"/>
</dbReference>
<name>A0AA36HXV9_9DINO</name>
<dbReference type="GO" id="GO:0045259">
    <property type="term" value="C:proton-transporting ATP synthase complex"/>
    <property type="evidence" value="ECO:0007669"/>
    <property type="project" value="InterPro"/>
</dbReference>